<dbReference type="OrthoDB" id="9804197at2"/>
<dbReference type="InterPro" id="IPR011761">
    <property type="entry name" value="ATP-grasp"/>
</dbReference>
<dbReference type="EMBL" id="DF967975">
    <property type="protein sequence ID" value="GAP19574.1"/>
    <property type="molecule type" value="Genomic_DNA"/>
</dbReference>
<evidence type="ECO:0000313" key="5">
    <source>
        <dbReference type="Proteomes" id="UP000050501"/>
    </source>
</evidence>
<dbReference type="GO" id="GO:0005524">
    <property type="term" value="F:ATP binding"/>
    <property type="evidence" value="ECO:0007669"/>
    <property type="project" value="UniProtKB-UniRule"/>
</dbReference>
<dbReference type="GO" id="GO:0046872">
    <property type="term" value="F:metal ion binding"/>
    <property type="evidence" value="ECO:0007669"/>
    <property type="project" value="InterPro"/>
</dbReference>
<evidence type="ECO:0000256" key="1">
    <source>
        <dbReference type="PROSITE-ProRule" id="PRU00409"/>
    </source>
</evidence>
<evidence type="ECO:0000259" key="2">
    <source>
        <dbReference type="PROSITE" id="PS50975"/>
    </source>
</evidence>
<reference evidence="3" key="1">
    <citation type="journal article" date="2015" name="Genome Announc.">
        <title>Draft Genome Sequences of Anaerolinea thermolimosa IMO-1, Bellilinea caldifistulae GOMI-1, Leptolinea tardivitalis YMTK-2, Levilinea saccharolytica KIBI-1, Longilinea arvoryzae KOME-1, Previously Described as Members of the Class Anaerolineae (Chloroflexi).</title>
        <authorList>
            <person name="Matsuura N."/>
            <person name="Tourlousse M.D."/>
            <person name="Ohashi A."/>
            <person name="Hugenholtz P."/>
            <person name="Sekiguchi Y."/>
        </authorList>
    </citation>
    <scope>NUCLEOTIDE SEQUENCE</scope>
    <source>
        <strain evidence="3">KIBI-1</strain>
    </source>
</reference>
<evidence type="ECO:0000313" key="3">
    <source>
        <dbReference type="EMBL" id="GAP19574.1"/>
    </source>
</evidence>
<keyword evidence="1" id="KW-0067">ATP-binding</keyword>
<proteinExistence type="predicted"/>
<organism evidence="3">
    <name type="scientific">Levilinea saccharolytica</name>
    <dbReference type="NCBI Taxonomy" id="229921"/>
    <lineage>
        <taxon>Bacteria</taxon>
        <taxon>Bacillati</taxon>
        <taxon>Chloroflexota</taxon>
        <taxon>Anaerolineae</taxon>
        <taxon>Anaerolineales</taxon>
        <taxon>Anaerolineaceae</taxon>
        <taxon>Levilinea</taxon>
    </lineage>
</organism>
<dbReference type="AlphaFoldDB" id="A0A0M9U3B3"/>
<dbReference type="Gene3D" id="3.30.470.20">
    <property type="entry name" value="ATP-grasp fold, B domain"/>
    <property type="match status" value="1"/>
</dbReference>
<reference evidence="4 5" key="2">
    <citation type="submission" date="2015-07" db="EMBL/GenBank/DDBJ databases">
        <title>Genome sequence of Levilinea saccharolytica DSM 16555.</title>
        <authorList>
            <person name="Hemp J."/>
            <person name="Ward L.M."/>
            <person name="Pace L.A."/>
            <person name="Fischer W.W."/>
        </authorList>
    </citation>
    <scope>NUCLEOTIDE SEQUENCE [LARGE SCALE GENOMIC DNA]</scope>
    <source>
        <strain evidence="4 5">KIBI-1</strain>
    </source>
</reference>
<gene>
    <name evidence="4" type="ORF">ADN01_11570</name>
    <name evidence="3" type="ORF">LSAC_03484</name>
</gene>
<dbReference type="Proteomes" id="UP000050501">
    <property type="component" value="Unassembled WGS sequence"/>
</dbReference>
<evidence type="ECO:0000313" key="4">
    <source>
        <dbReference type="EMBL" id="KPL80752.1"/>
    </source>
</evidence>
<accession>A0A0M9U3B3</accession>
<dbReference type="RefSeq" id="WP_062419843.1">
    <property type="nucleotide sequence ID" value="NZ_BBXZ01000183.1"/>
</dbReference>
<feature type="domain" description="ATP-grasp" evidence="2">
    <location>
        <begin position="133"/>
        <end position="323"/>
    </location>
</feature>
<name>A0A0M9U3B3_9CHLR</name>
<protein>
    <submittedName>
        <fullName evidence="3">Predicted ATP-grasp enzyme</fullName>
    </submittedName>
</protein>
<dbReference type="SUPFAM" id="SSF56059">
    <property type="entry name" value="Glutathione synthetase ATP-binding domain-like"/>
    <property type="match status" value="1"/>
</dbReference>
<keyword evidence="5" id="KW-1185">Reference proteome</keyword>
<sequence length="406" mass="45186">MFPKNFDAHWAGGTDPIPVVLDGGWINSLGIVRSLAELGLKSVVIHSKPDGVGLASRYAVGLTAPSPWDDPEGLVSRLVEVGQRLPRPGILLITDDTYLMTLARGRERLAPYFRFTFPDAETLAFMMDKQNQYEAALRLGVPVPRSLQVRCGQTGAEWPPEAFPALVKGLSGKQFFHVFGKQTIVVKDRAALEAVLSQCTGLDALVQELIPGGDDELYTLGCYVSPDPDIEPAVFTGRKLIQIPPFSGTCSVGESLACDEIIPYGVDLLRAFHFHGVAQVEFKRDPRDGQYKLIEINGRFWKWHALGVPCGVNIAAAAYLDMAGLPPLPKVPQRNGVRWVAFSEAAVQRLMGNRDNRLRRMLPFLRPPVMHGLWSWRDPRPFFRYLQNKAQSFLRRKHHEDSHSAV</sequence>
<dbReference type="STRING" id="229921.ADN01_11570"/>
<keyword evidence="1" id="KW-0547">Nucleotide-binding</keyword>
<dbReference type="EMBL" id="LGCM01000039">
    <property type="protein sequence ID" value="KPL80752.1"/>
    <property type="molecule type" value="Genomic_DNA"/>
</dbReference>
<dbReference type="PROSITE" id="PS50975">
    <property type="entry name" value="ATP_GRASP"/>
    <property type="match status" value="1"/>
</dbReference>